<feature type="domain" description="AB hydrolase-1" evidence="2">
    <location>
        <begin position="27"/>
        <end position="273"/>
    </location>
</feature>
<name>A0A9X2J0P8_9NOCA</name>
<dbReference type="Pfam" id="PF00561">
    <property type="entry name" value="Abhydrolase_1"/>
    <property type="match status" value="1"/>
</dbReference>
<dbReference type="InterPro" id="IPR000073">
    <property type="entry name" value="AB_hydrolase_1"/>
</dbReference>
<sequence length="298" mass="31909">MAEEMARGVGPAKIDIAYERCGDPEHPPVLLIMGAGAQLINWPNGLCAGLVERGLQVIRFDNRDAGRSTHFSDVPPPDFPAVLAGDFSTVPYTLSDMAADTVGLLDALGHESAHIVGASQGAMIGQTMAIDYPRRVRSLTSMLSTTGNPEVGRTDPGVFELPGPNSPDRAGFVEWRVRLGRALAGSGFAFDAEAAAELAARAWDRDHDGSAMLRQVVAVVASGDRTPRLRELDVPALVMHGTEDRMFDISGGRATAEAIPGAKLRIFEGMGHSLPRELWDTFADNIAELTLSNQRKIL</sequence>
<dbReference type="Proteomes" id="UP001139157">
    <property type="component" value="Unassembled WGS sequence"/>
</dbReference>
<organism evidence="3 4">
    <name type="scientific">Nocardia pulmonis</name>
    <dbReference type="NCBI Taxonomy" id="2951408"/>
    <lineage>
        <taxon>Bacteria</taxon>
        <taxon>Bacillati</taxon>
        <taxon>Actinomycetota</taxon>
        <taxon>Actinomycetes</taxon>
        <taxon>Mycobacteriales</taxon>
        <taxon>Nocardiaceae</taxon>
        <taxon>Nocardia</taxon>
    </lineage>
</organism>
<dbReference type="Gene3D" id="3.40.50.1820">
    <property type="entry name" value="alpha/beta hydrolase"/>
    <property type="match status" value="1"/>
</dbReference>
<dbReference type="PANTHER" id="PTHR43433:SF5">
    <property type="entry name" value="AB HYDROLASE-1 DOMAIN-CONTAINING PROTEIN"/>
    <property type="match status" value="1"/>
</dbReference>
<feature type="region of interest" description="Disordered" evidence="1">
    <location>
        <begin position="144"/>
        <end position="165"/>
    </location>
</feature>
<dbReference type="PRINTS" id="PR00111">
    <property type="entry name" value="ABHYDROLASE"/>
</dbReference>
<keyword evidence="3" id="KW-0378">Hydrolase</keyword>
<reference evidence="3" key="1">
    <citation type="submission" date="2022-06" db="EMBL/GenBank/DDBJ databases">
        <title>Novel species in genus nocardia.</title>
        <authorList>
            <person name="Li F."/>
        </authorList>
    </citation>
    <scope>NUCLEOTIDE SEQUENCE</scope>
    <source>
        <strain evidence="3">CDC141</strain>
    </source>
</reference>
<evidence type="ECO:0000313" key="4">
    <source>
        <dbReference type="Proteomes" id="UP001139157"/>
    </source>
</evidence>
<dbReference type="GO" id="GO:0046503">
    <property type="term" value="P:glycerolipid catabolic process"/>
    <property type="evidence" value="ECO:0007669"/>
    <property type="project" value="TreeGrafter"/>
</dbReference>
<dbReference type="SUPFAM" id="SSF53474">
    <property type="entry name" value="alpha/beta-Hydrolases"/>
    <property type="match status" value="1"/>
</dbReference>
<proteinExistence type="predicted"/>
<dbReference type="InterPro" id="IPR050471">
    <property type="entry name" value="AB_hydrolase"/>
</dbReference>
<keyword evidence="4" id="KW-1185">Reference proteome</keyword>
<gene>
    <name evidence="3" type="ORF">NDR86_31700</name>
</gene>
<evidence type="ECO:0000259" key="2">
    <source>
        <dbReference type="Pfam" id="PF00561"/>
    </source>
</evidence>
<evidence type="ECO:0000256" key="1">
    <source>
        <dbReference type="SAM" id="MobiDB-lite"/>
    </source>
</evidence>
<dbReference type="PANTHER" id="PTHR43433">
    <property type="entry name" value="HYDROLASE, ALPHA/BETA FOLD FAMILY PROTEIN"/>
    <property type="match status" value="1"/>
</dbReference>
<dbReference type="InterPro" id="IPR029058">
    <property type="entry name" value="AB_hydrolase_fold"/>
</dbReference>
<dbReference type="EMBL" id="JAMRXG010000019">
    <property type="protein sequence ID" value="MCM6778059.1"/>
    <property type="molecule type" value="Genomic_DNA"/>
</dbReference>
<dbReference type="GO" id="GO:0004806">
    <property type="term" value="F:triacylglycerol lipase activity"/>
    <property type="evidence" value="ECO:0007669"/>
    <property type="project" value="TreeGrafter"/>
</dbReference>
<dbReference type="AlphaFoldDB" id="A0A9X2J0P8"/>
<protein>
    <submittedName>
        <fullName evidence="3">Alpha/beta fold hydrolase</fullName>
    </submittedName>
</protein>
<evidence type="ECO:0000313" key="3">
    <source>
        <dbReference type="EMBL" id="MCM6778059.1"/>
    </source>
</evidence>
<accession>A0A9X2J0P8</accession>
<comment type="caution">
    <text evidence="3">The sequence shown here is derived from an EMBL/GenBank/DDBJ whole genome shotgun (WGS) entry which is preliminary data.</text>
</comment>
<dbReference type="RefSeq" id="WP_251917519.1">
    <property type="nucleotide sequence ID" value="NZ_JAMRXG010000019.1"/>
</dbReference>